<keyword evidence="2" id="KW-1185">Reference proteome</keyword>
<reference evidence="1" key="1">
    <citation type="submission" date="2021-05" db="EMBL/GenBank/DDBJ databases">
        <title>The genome of the haptophyte Pavlova lutheri (Diacronema luteri, Pavlovales) - a model for lipid biosynthesis in eukaryotic algae.</title>
        <authorList>
            <person name="Hulatt C.J."/>
            <person name="Posewitz M.C."/>
        </authorList>
    </citation>
    <scope>NUCLEOTIDE SEQUENCE</scope>
    <source>
        <strain evidence="1">NIVA-4/92</strain>
    </source>
</reference>
<dbReference type="Proteomes" id="UP000751190">
    <property type="component" value="Unassembled WGS sequence"/>
</dbReference>
<dbReference type="EMBL" id="JAGTXO010000070">
    <property type="protein sequence ID" value="KAG8457432.1"/>
    <property type="molecule type" value="Genomic_DNA"/>
</dbReference>
<proteinExistence type="predicted"/>
<comment type="caution">
    <text evidence="1">The sequence shown here is derived from an EMBL/GenBank/DDBJ whole genome shotgun (WGS) entry which is preliminary data.</text>
</comment>
<organism evidence="1 2">
    <name type="scientific">Diacronema lutheri</name>
    <name type="common">Unicellular marine alga</name>
    <name type="synonym">Monochrysis lutheri</name>
    <dbReference type="NCBI Taxonomy" id="2081491"/>
    <lineage>
        <taxon>Eukaryota</taxon>
        <taxon>Haptista</taxon>
        <taxon>Haptophyta</taxon>
        <taxon>Pavlovophyceae</taxon>
        <taxon>Pavlovales</taxon>
        <taxon>Pavlovaceae</taxon>
        <taxon>Diacronema</taxon>
    </lineage>
</organism>
<gene>
    <name evidence="1" type="ORF">KFE25_011287</name>
</gene>
<sequence>MATGDVGLRAKFPRIGTLLAEAERPRVAPDARCKVPVLVRQSALFRILEALLERAHADPAAAVAAAVAEESELTRLATSKEAYASVGVRPRRR</sequence>
<name>A0A8J6BZZ5_DIALT</name>
<dbReference type="AlphaFoldDB" id="A0A8J6BZZ5"/>
<evidence type="ECO:0000313" key="2">
    <source>
        <dbReference type="Proteomes" id="UP000751190"/>
    </source>
</evidence>
<protein>
    <submittedName>
        <fullName evidence="1">Uncharacterized protein</fullName>
    </submittedName>
</protein>
<evidence type="ECO:0000313" key="1">
    <source>
        <dbReference type="EMBL" id="KAG8457432.1"/>
    </source>
</evidence>
<accession>A0A8J6BZZ5</accession>